<comment type="caution">
    <text evidence="2">The sequence shown here is derived from an EMBL/GenBank/DDBJ whole genome shotgun (WGS) entry which is preliminary data.</text>
</comment>
<reference evidence="2" key="1">
    <citation type="journal article" date="2022" name="bioRxiv">
        <title>Sequencing and chromosome-scale assembly of the giantPleurodeles waltlgenome.</title>
        <authorList>
            <person name="Brown T."/>
            <person name="Elewa A."/>
            <person name="Iarovenko S."/>
            <person name="Subramanian E."/>
            <person name="Araus A.J."/>
            <person name="Petzold A."/>
            <person name="Susuki M."/>
            <person name="Suzuki K.-i.T."/>
            <person name="Hayashi T."/>
            <person name="Toyoda A."/>
            <person name="Oliveira C."/>
            <person name="Osipova E."/>
            <person name="Leigh N.D."/>
            <person name="Simon A."/>
            <person name="Yun M.H."/>
        </authorList>
    </citation>
    <scope>NUCLEOTIDE SEQUENCE</scope>
    <source>
        <strain evidence="2">20211129_DDA</strain>
        <tissue evidence="2">Liver</tissue>
    </source>
</reference>
<dbReference type="Proteomes" id="UP001066276">
    <property type="component" value="Chromosome 5"/>
</dbReference>
<feature type="region of interest" description="Disordered" evidence="1">
    <location>
        <begin position="109"/>
        <end position="135"/>
    </location>
</feature>
<organism evidence="2 3">
    <name type="scientific">Pleurodeles waltl</name>
    <name type="common">Iberian ribbed newt</name>
    <dbReference type="NCBI Taxonomy" id="8319"/>
    <lineage>
        <taxon>Eukaryota</taxon>
        <taxon>Metazoa</taxon>
        <taxon>Chordata</taxon>
        <taxon>Craniata</taxon>
        <taxon>Vertebrata</taxon>
        <taxon>Euteleostomi</taxon>
        <taxon>Amphibia</taxon>
        <taxon>Batrachia</taxon>
        <taxon>Caudata</taxon>
        <taxon>Salamandroidea</taxon>
        <taxon>Salamandridae</taxon>
        <taxon>Pleurodelinae</taxon>
        <taxon>Pleurodeles</taxon>
    </lineage>
</organism>
<proteinExistence type="predicted"/>
<accession>A0AAV7RSY4</accession>
<evidence type="ECO:0000313" key="2">
    <source>
        <dbReference type="EMBL" id="KAJ1154294.1"/>
    </source>
</evidence>
<evidence type="ECO:0000256" key="1">
    <source>
        <dbReference type="SAM" id="MobiDB-lite"/>
    </source>
</evidence>
<name>A0AAV7RSY4_PLEWA</name>
<gene>
    <name evidence="2" type="ORF">NDU88_007047</name>
</gene>
<dbReference type="AlphaFoldDB" id="A0AAV7RSY4"/>
<dbReference type="EMBL" id="JANPWB010000009">
    <property type="protein sequence ID" value="KAJ1154294.1"/>
    <property type="molecule type" value="Genomic_DNA"/>
</dbReference>
<evidence type="ECO:0000313" key="3">
    <source>
        <dbReference type="Proteomes" id="UP001066276"/>
    </source>
</evidence>
<protein>
    <submittedName>
        <fullName evidence="2">Uncharacterized protein</fullName>
    </submittedName>
</protein>
<keyword evidence="3" id="KW-1185">Reference proteome</keyword>
<sequence>MLQGRPMGDPLSQLSLLFQVQYPVCAPQPAQTEPRPEGFAPERQLARARCLIISRSHRCAAFPHPHSHPAPLSMGAGGSSNAAGLPQGCRCIFPAPAVLLASLLRGRSSAEPELGGSRHVGSSRSPERHAVFSPNDVHRSPAFSGGFPLTGTYLATRFWSLDMLLFRLGPVHGSGASR</sequence>